<protein>
    <recommendedName>
        <fullName evidence="3">DUF2252 domain-containing protein</fullName>
    </recommendedName>
</protein>
<proteinExistence type="predicted"/>
<dbReference type="InterPro" id="IPR018721">
    <property type="entry name" value="DUF2252"/>
</dbReference>
<reference evidence="2" key="1">
    <citation type="submission" date="2017-10" db="EMBL/GenBank/DDBJ databases">
        <authorList>
            <person name="Toshchakov S.V."/>
            <person name="Goeva M.A."/>
        </authorList>
    </citation>
    <scope>NUCLEOTIDE SEQUENCE [LARGE SCALE GENOMIC DNA]</scope>
    <source>
        <strain evidence="2">JR1/69-1-13</strain>
    </source>
</reference>
<dbReference type="PANTHER" id="PTHR39441:SF1">
    <property type="entry name" value="DUF2252 DOMAIN-CONTAINING PROTEIN"/>
    <property type="match status" value="1"/>
</dbReference>
<dbReference type="PANTHER" id="PTHR39441">
    <property type="entry name" value="DUF2252 DOMAIN-CONTAINING PROTEIN"/>
    <property type="match status" value="1"/>
</dbReference>
<accession>A0A2U1V4S9</accession>
<evidence type="ECO:0000313" key="1">
    <source>
        <dbReference type="EMBL" id="PWC28861.1"/>
    </source>
</evidence>
<organism evidence="1 2">
    <name type="scientific">Teichococcus aestuarii</name>
    <dbReference type="NCBI Taxonomy" id="568898"/>
    <lineage>
        <taxon>Bacteria</taxon>
        <taxon>Pseudomonadati</taxon>
        <taxon>Pseudomonadota</taxon>
        <taxon>Alphaproteobacteria</taxon>
        <taxon>Acetobacterales</taxon>
        <taxon>Roseomonadaceae</taxon>
        <taxon>Roseomonas</taxon>
    </lineage>
</organism>
<dbReference type="RefSeq" id="WP_109516786.1">
    <property type="nucleotide sequence ID" value="NZ_PDOA01000005.1"/>
</dbReference>
<sequence length="386" mass="43720">MDILASNAAYEAFLRHELGHELVEEGLAEKRREMAGDAFGFLRATYFRWAETALALFPELADAPTVLAVGDIHLENFGTWRDAEGRLVWGVNDYDEAAEMPYALDLVRLATSGLLASPEPDWREAEPIAAHLLAGYLKGVRKPGPTLLDRDHRWLRRTVIVPDEHRDAFWEKLKRKRRRFEKRDGAERPVFFPRYEAALRAALPQGATEPRFWYRSAGLGSLGRPRWVAQAKWRGDWVLREAKAVLPSAWVRLHGRHGRAVRCLEIATGRHRAPDPWYRVTDGVVVRRLSPNNRKIETDRPISPDWDHGPDETLGREVLLGEKMLKAMGREMAAIHLGTGDHAAAIRADLARRPEGWLREAALRAAQAMTAEHRQFAGHMGAQAES</sequence>
<name>A0A2U1V4S9_9PROT</name>
<dbReference type="AlphaFoldDB" id="A0A2U1V4S9"/>
<gene>
    <name evidence="1" type="ORF">CR165_09665</name>
</gene>
<evidence type="ECO:0008006" key="3">
    <source>
        <dbReference type="Google" id="ProtNLM"/>
    </source>
</evidence>
<dbReference type="Pfam" id="PF10009">
    <property type="entry name" value="DUF2252"/>
    <property type="match status" value="1"/>
</dbReference>
<keyword evidence="2" id="KW-1185">Reference proteome</keyword>
<evidence type="ECO:0000313" key="2">
    <source>
        <dbReference type="Proteomes" id="UP000245048"/>
    </source>
</evidence>
<dbReference type="Proteomes" id="UP000245048">
    <property type="component" value="Unassembled WGS sequence"/>
</dbReference>
<dbReference type="OrthoDB" id="1491115at2"/>
<dbReference type="EMBL" id="PDOA01000005">
    <property type="protein sequence ID" value="PWC28861.1"/>
    <property type="molecule type" value="Genomic_DNA"/>
</dbReference>
<comment type="caution">
    <text evidence="1">The sequence shown here is derived from an EMBL/GenBank/DDBJ whole genome shotgun (WGS) entry which is preliminary data.</text>
</comment>